<dbReference type="EMBL" id="JARRTL010000027">
    <property type="protein sequence ID" value="MEC0487126.1"/>
    <property type="molecule type" value="Genomic_DNA"/>
</dbReference>
<evidence type="ECO:0000313" key="2">
    <source>
        <dbReference type="EMBL" id="MEC0487126.1"/>
    </source>
</evidence>
<dbReference type="Proteomes" id="UP000036168">
    <property type="component" value="Unassembled WGS sequence"/>
</dbReference>
<comment type="caution">
    <text evidence="1">The sequence shown here is derived from an EMBL/GenBank/DDBJ whole genome shotgun (WGS) entry which is preliminary data.</text>
</comment>
<reference evidence="1" key="2">
    <citation type="submission" date="2015-10" db="EMBL/GenBank/DDBJ databases">
        <authorList>
            <person name="Gilbert D.G."/>
        </authorList>
    </citation>
    <scope>NUCLEOTIDE SEQUENCE</scope>
    <source>
        <strain evidence="1">GO-13</strain>
    </source>
</reference>
<sequence length="82" mass="9589">MFIGKVVSITGELLAVGISLGIVKQSILKSVIYDYQRHTRRFPHTLKQYFLEYQEQGDSYQLIYDSRIGQDETFVLPLRDDF</sequence>
<dbReference type="Proteomes" id="UP001341297">
    <property type="component" value="Unassembled WGS sequence"/>
</dbReference>
<organism evidence="1 3">
    <name type="scientific">Bacillus glycinifermentans</name>
    <dbReference type="NCBI Taxonomy" id="1664069"/>
    <lineage>
        <taxon>Bacteria</taxon>
        <taxon>Bacillati</taxon>
        <taxon>Bacillota</taxon>
        <taxon>Bacilli</taxon>
        <taxon>Bacillales</taxon>
        <taxon>Bacillaceae</taxon>
        <taxon>Bacillus</taxon>
    </lineage>
</organism>
<reference evidence="2 4" key="3">
    <citation type="submission" date="2023-03" db="EMBL/GenBank/DDBJ databases">
        <title>Agriculturally important microbes genome sequencing.</title>
        <authorList>
            <person name="Dunlap C."/>
        </authorList>
    </citation>
    <scope>NUCLEOTIDE SEQUENCE [LARGE SCALE GENOMIC DNA]</scope>
    <source>
        <strain evidence="2 4">CBP-3203</strain>
    </source>
</reference>
<accession>A0A0T6BI21</accession>
<evidence type="ECO:0000313" key="3">
    <source>
        <dbReference type="Proteomes" id="UP000036168"/>
    </source>
</evidence>
<gene>
    <name evidence="1" type="ORF">AB447_208910</name>
    <name evidence="2" type="ORF">P8828_20440</name>
</gene>
<protein>
    <submittedName>
        <fullName evidence="1">Uncharacterized protein</fullName>
    </submittedName>
</protein>
<proteinExistence type="predicted"/>
<dbReference type="EMBL" id="LECW02000082">
    <property type="protein sequence ID" value="KRT87077.1"/>
    <property type="molecule type" value="Genomic_DNA"/>
</dbReference>
<reference evidence="1 3" key="1">
    <citation type="journal article" date="2015" name="Int. J. Syst. Evol. Microbiol.">
        <title>Bacillus glycinifermentans sp. nov., isolated from fermented soybean paste.</title>
        <authorList>
            <person name="Kim S.J."/>
            <person name="Dunlap C.A."/>
            <person name="Kwon S.W."/>
            <person name="Rooney A.P."/>
        </authorList>
    </citation>
    <scope>NUCLEOTIDE SEQUENCE [LARGE SCALE GENOMIC DNA]</scope>
    <source>
        <strain evidence="1 3">GO-13</strain>
    </source>
</reference>
<dbReference type="AlphaFoldDB" id="A0A0T6BI21"/>
<dbReference type="RefSeq" id="WP_048354144.1">
    <property type="nucleotide sequence ID" value="NZ_JARRTL010000027.1"/>
</dbReference>
<evidence type="ECO:0000313" key="4">
    <source>
        <dbReference type="Proteomes" id="UP001341297"/>
    </source>
</evidence>
<name>A0A0T6BI21_9BACI</name>
<evidence type="ECO:0000313" key="1">
    <source>
        <dbReference type="EMBL" id="KRT87077.1"/>
    </source>
</evidence>
<keyword evidence="4" id="KW-1185">Reference proteome</keyword>